<organism evidence="1 2">
    <name type="scientific">Rossellomorea marisflavi</name>
    <dbReference type="NCBI Taxonomy" id="189381"/>
    <lineage>
        <taxon>Bacteria</taxon>
        <taxon>Bacillati</taxon>
        <taxon>Bacillota</taxon>
        <taxon>Bacilli</taxon>
        <taxon>Bacillales</taxon>
        <taxon>Bacillaceae</taxon>
        <taxon>Rossellomorea</taxon>
    </lineage>
</organism>
<dbReference type="InterPro" id="IPR024775">
    <property type="entry name" value="DinB-like"/>
</dbReference>
<accession>A0A0J5T160</accession>
<dbReference type="Proteomes" id="UP000076510">
    <property type="component" value="Unassembled WGS sequence"/>
</dbReference>
<evidence type="ECO:0000313" key="1">
    <source>
        <dbReference type="EMBL" id="KZE45176.1"/>
    </source>
</evidence>
<proteinExistence type="predicted"/>
<sequence length="165" mass="19328">MKESITLIEDTRKELFDELQNLSDEKLNQSLHPNRWTIMQVVDHLYLMEKAVTASMIKTLEHGETSMIDDKPVNLTVDRSRKVQAPSYVEPADEKKTLDEMREKLKNSRKDLLHFLTTTSEDELKSKGNPHPVFGMVRLDQWVPFIGYHEKRHIDQIRELKAELS</sequence>
<dbReference type="Gene3D" id="1.20.120.450">
    <property type="entry name" value="dinb family like domain"/>
    <property type="match status" value="1"/>
</dbReference>
<dbReference type="OrthoDB" id="5464839at2"/>
<dbReference type="AlphaFoldDB" id="A0A0J5T160"/>
<reference evidence="2" key="1">
    <citation type="submission" date="2016-01" db="EMBL/GenBank/DDBJ databases">
        <title>Whole genome sequencing of Bhargavaea cecembensis T14.</title>
        <authorList>
            <person name="Hong K.W."/>
        </authorList>
    </citation>
    <scope>NUCLEOTIDE SEQUENCE [LARGE SCALE GENOMIC DNA]</scope>
    <source>
        <strain evidence="2">M19</strain>
    </source>
</reference>
<evidence type="ECO:0000313" key="2">
    <source>
        <dbReference type="Proteomes" id="UP000076510"/>
    </source>
</evidence>
<dbReference type="InterPro" id="IPR034660">
    <property type="entry name" value="DinB/YfiT-like"/>
</dbReference>
<dbReference type="EMBL" id="LQQY01000034">
    <property type="protein sequence ID" value="KZE45176.1"/>
    <property type="molecule type" value="Genomic_DNA"/>
</dbReference>
<comment type="caution">
    <text evidence="1">The sequence shown here is derived from an EMBL/GenBank/DDBJ whole genome shotgun (WGS) entry which is preliminary data.</text>
</comment>
<gene>
    <name evidence="1" type="ORF">AV649_02965</name>
</gene>
<dbReference type="RefSeq" id="WP_048014253.1">
    <property type="nucleotide sequence ID" value="NZ_CP047095.1"/>
</dbReference>
<name>A0A0J5T160_9BACI</name>
<dbReference type="SUPFAM" id="SSF109854">
    <property type="entry name" value="DinB/YfiT-like putative metalloenzymes"/>
    <property type="match status" value="1"/>
</dbReference>
<dbReference type="Pfam" id="PF12867">
    <property type="entry name" value="DinB_2"/>
    <property type="match status" value="1"/>
</dbReference>
<protein>
    <submittedName>
        <fullName evidence="1">Uncharacterized protein</fullName>
    </submittedName>
</protein>
<dbReference type="PATRIC" id="fig|189381.10.peg.2449"/>